<reference evidence="3" key="1">
    <citation type="submission" date="2019-01" db="EMBL/GenBank/DDBJ databases">
        <title>Draft genomes of a novel of Sporanaerobacter strains.</title>
        <authorList>
            <person name="Ma S."/>
        </authorList>
    </citation>
    <scope>NUCLEOTIDE SEQUENCE [LARGE SCALE GENOMIC DNA]</scope>
    <source>
        <strain evidence="3">NJN-17</strain>
    </source>
</reference>
<dbReference type="InterPro" id="IPR000086">
    <property type="entry name" value="NUDIX_hydrolase_dom"/>
</dbReference>
<sequence>MIDLLYKLSDYIKESTETGVGLALKYTDEKYLFFLPGKKYENMKNNIFYAGIGGHLEEGEDFVTCAKREVKEELEADIQLISSEKTWYMHSDGKIENVEVEDNVKPLALYDMIHAEGTPKAGQLYKIIIFNARLSTEPKNLQKYEVGGVIALTREQVVKNVSYKPTLRELVNNGADIVAGCKNLDFDNIYLYPIGTAKALGYILQK</sequence>
<dbReference type="EMBL" id="CP035282">
    <property type="protein sequence ID" value="QAT62533.1"/>
    <property type="molecule type" value="Genomic_DNA"/>
</dbReference>
<protein>
    <submittedName>
        <fullName evidence="2">NUDIX domain-containing protein</fullName>
    </submittedName>
</protein>
<evidence type="ECO:0000313" key="2">
    <source>
        <dbReference type="EMBL" id="QAT62533.1"/>
    </source>
</evidence>
<accession>A0A410QEQ9</accession>
<name>A0A410QEQ9_9FIRM</name>
<proteinExistence type="predicted"/>
<dbReference type="InterPro" id="IPR015797">
    <property type="entry name" value="NUDIX_hydrolase-like_dom_sf"/>
</dbReference>
<dbReference type="Proteomes" id="UP000287969">
    <property type="component" value="Chromosome"/>
</dbReference>
<dbReference type="OrthoDB" id="9804563at2"/>
<dbReference type="Gene3D" id="3.90.79.10">
    <property type="entry name" value="Nucleoside Triphosphate Pyrophosphohydrolase"/>
    <property type="match status" value="1"/>
</dbReference>
<dbReference type="Pfam" id="PF00293">
    <property type="entry name" value="NUDIX"/>
    <property type="match status" value="1"/>
</dbReference>
<gene>
    <name evidence="2" type="ORF">EQM13_13640</name>
</gene>
<dbReference type="RefSeq" id="WP_114219952.1">
    <property type="nucleotide sequence ID" value="NZ_CP035282.1"/>
</dbReference>
<dbReference type="SUPFAM" id="SSF55811">
    <property type="entry name" value="Nudix"/>
    <property type="match status" value="1"/>
</dbReference>
<evidence type="ECO:0000259" key="1">
    <source>
        <dbReference type="Pfam" id="PF00293"/>
    </source>
</evidence>
<dbReference type="AlphaFoldDB" id="A0A410QEQ9"/>
<dbReference type="KEGG" id="spoa:EQM13_13640"/>
<keyword evidence="3" id="KW-1185">Reference proteome</keyword>
<organism evidence="2 3">
    <name type="scientific">Acidilutibacter cellobiosedens</name>
    <dbReference type="NCBI Taxonomy" id="2507161"/>
    <lineage>
        <taxon>Bacteria</taxon>
        <taxon>Bacillati</taxon>
        <taxon>Bacillota</taxon>
        <taxon>Tissierellia</taxon>
        <taxon>Tissierellales</taxon>
        <taxon>Acidilutibacteraceae</taxon>
        <taxon>Acidilutibacter</taxon>
    </lineage>
</organism>
<feature type="domain" description="Nudix hydrolase" evidence="1">
    <location>
        <begin position="51"/>
        <end position="96"/>
    </location>
</feature>
<evidence type="ECO:0000313" key="3">
    <source>
        <dbReference type="Proteomes" id="UP000287969"/>
    </source>
</evidence>